<dbReference type="Proteomes" id="UP000792063">
    <property type="component" value="Unassembled WGS sequence"/>
</dbReference>
<dbReference type="EMBL" id="MBDN02000001">
    <property type="protein sequence ID" value="RLN86175.1"/>
    <property type="molecule type" value="Genomic_DNA"/>
</dbReference>
<sequence length="260" mass="29200">MGRRQREESDVGNIEAQGREHNSKHVKRTCGAHGGWGAFLEKLHSCLENGTEENSFSWIGDGSQFAIVQTHEPRIEALLGLRVCSVHQALEVLGFECTQELYSEYSIYRHRSFVRGNPGTIGQILAHSMLPPSNEKDLTMPRIAYSSELNPLEVRVIPRDLHSQAWEVTIAPSILPHLAIDKGVGGGDSVAAMWHFAEITRDESSRETCREGILMDTDRWGSDTEMESPLWWSQRSDFSSICTDDLSDMDTLSQISTYYA</sequence>
<dbReference type="Proteomes" id="UP000285883">
    <property type="component" value="Unassembled WGS sequence"/>
</dbReference>
<dbReference type="Proteomes" id="UP000285624">
    <property type="component" value="Unassembled WGS sequence"/>
</dbReference>
<reference evidence="6 7" key="2">
    <citation type="submission" date="2018-07" db="EMBL/GenBank/DDBJ databases">
        <title>Genome sequencing of oomycete isolates from Chile give support for New Zealand origin for Phytophthora kernoviae and make available the first Nothophytophthora sp. genome.</title>
        <authorList>
            <person name="Studholme D.J."/>
            <person name="Sanfuentes E."/>
            <person name="Panda P."/>
            <person name="Hill R."/>
            <person name="Sambles C."/>
            <person name="Grant M."/>
            <person name="Williams N.M."/>
            <person name="Mcdougal R.L."/>
        </authorList>
    </citation>
    <scope>NUCLEOTIDE SEQUENCE [LARGE SCALE GENOMIC DNA]</scope>
    <source>
        <strain evidence="4">Chile2</strain>
        <strain evidence="5">Chile4</strain>
    </source>
</reference>
<reference evidence="2" key="1">
    <citation type="journal article" date="2015" name="Genom Data">
        <title>Genome sequences of six Phytophthora species associated with forests in New Zealand.</title>
        <authorList>
            <person name="Studholme D.J."/>
            <person name="McDougal R.L."/>
            <person name="Sambles C."/>
            <person name="Hansen E."/>
            <person name="Hardy G."/>
            <person name="Grant M."/>
            <person name="Ganley R.J."/>
            <person name="Williams N.M."/>
        </authorList>
    </citation>
    <scope>NUCLEOTIDE SEQUENCE</scope>
    <source>
        <strain evidence="2">NZFS 2646</strain>
        <strain evidence="3">NZFS 3630</strain>
    </source>
</reference>
<proteinExistence type="predicted"/>
<organism evidence="5 6">
    <name type="scientific">Phytophthora kernoviae</name>
    <dbReference type="NCBI Taxonomy" id="325452"/>
    <lineage>
        <taxon>Eukaryota</taxon>
        <taxon>Sar</taxon>
        <taxon>Stramenopiles</taxon>
        <taxon>Oomycota</taxon>
        <taxon>Peronosporomycetes</taxon>
        <taxon>Peronosporales</taxon>
        <taxon>Peronosporaceae</taxon>
        <taxon>Phytophthora</taxon>
    </lineage>
</organism>
<accession>A0A3R7K4I8</accession>
<feature type="region of interest" description="Disordered" evidence="1">
    <location>
        <begin position="1"/>
        <end position="27"/>
    </location>
</feature>
<dbReference type="EMBL" id="MAYM02001754">
    <property type="protein sequence ID" value="RLN11044.1"/>
    <property type="molecule type" value="Genomic_DNA"/>
</dbReference>
<dbReference type="Proteomes" id="UP000785171">
    <property type="component" value="Unassembled WGS sequence"/>
</dbReference>
<evidence type="ECO:0000313" key="7">
    <source>
        <dbReference type="Proteomes" id="UP000285883"/>
    </source>
</evidence>
<evidence type="ECO:0000313" key="6">
    <source>
        <dbReference type="Proteomes" id="UP000285624"/>
    </source>
</evidence>
<evidence type="ECO:0000256" key="1">
    <source>
        <dbReference type="SAM" id="MobiDB-lite"/>
    </source>
</evidence>
<gene>
    <name evidence="4" type="ORF">BBI17_000195</name>
    <name evidence="5" type="ORF">BBO99_00002018</name>
    <name evidence="2" type="ORF">JM16_000023</name>
    <name evidence="3" type="ORF">JM18_000025</name>
</gene>
<evidence type="ECO:0000313" key="4">
    <source>
        <dbReference type="EMBL" id="RLN11044.1"/>
    </source>
</evidence>
<evidence type="ECO:0000313" key="2">
    <source>
        <dbReference type="EMBL" id="KAG2532838.1"/>
    </source>
</evidence>
<evidence type="ECO:0000313" key="5">
    <source>
        <dbReference type="EMBL" id="RLN86175.1"/>
    </source>
</evidence>
<name>A0A3R7K4I8_9STRA</name>
<protein>
    <submittedName>
        <fullName evidence="5">Uncharacterized protein</fullName>
    </submittedName>
</protein>
<comment type="caution">
    <text evidence="5">The sequence shown here is derived from an EMBL/GenBank/DDBJ whole genome shotgun (WGS) entry which is preliminary data.</text>
</comment>
<evidence type="ECO:0000313" key="3">
    <source>
        <dbReference type="EMBL" id="KAG2533562.1"/>
    </source>
</evidence>
<dbReference type="EMBL" id="JPWV03000002">
    <property type="protein sequence ID" value="KAG2532838.1"/>
    <property type="molecule type" value="Genomic_DNA"/>
</dbReference>
<dbReference type="AlphaFoldDB" id="A0A3R7K4I8"/>
<dbReference type="EMBL" id="JPWU03000001">
    <property type="protein sequence ID" value="KAG2533562.1"/>
    <property type="molecule type" value="Genomic_DNA"/>
</dbReference>
<keyword evidence="6" id="KW-1185">Reference proteome</keyword>
<reference evidence="2" key="3">
    <citation type="submission" date="2020-06" db="EMBL/GenBank/DDBJ databases">
        <authorList>
            <person name="Studholme D.J."/>
        </authorList>
    </citation>
    <scope>NUCLEOTIDE SEQUENCE</scope>
    <source>
        <strain evidence="2">NZFS 2646</strain>
        <strain evidence="3">NZFS 3630</strain>
    </source>
</reference>